<dbReference type="AlphaFoldDB" id="A0A1D6F3T1"/>
<keyword evidence="3" id="KW-0378">Hydrolase</keyword>
<organism evidence="3">
    <name type="scientific">Zea mays</name>
    <name type="common">Maize</name>
    <dbReference type="NCBI Taxonomy" id="4577"/>
    <lineage>
        <taxon>Eukaryota</taxon>
        <taxon>Viridiplantae</taxon>
        <taxon>Streptophyta</taxon>
        <taxon>Embryophyta</taxon>
        <taxon>Tracheophyta</taxon>
        <taxon>Spermatophyta</taxon>
        <taxon>Magnoliopsida</taxon>
        <taxon>Liliopsida</taxon>
        <taxon>Poales</taxon>
        <taxon>Poaceae</taxon>
        <taxon>PACMAD clade</taxon>
        <taxon>Panicoideae</taxon>
        <taxon>Andropogonodae</taxon>
        <taxon>Andropogoneae</taxon>
        <taxon>Tripsacinae</taxon>
        <taxon>Zea</taxon>
    </lineage>
</organism>
<evidence type="ECO:0000313" key="3">
    <source>
        <dbReference type="EMBL" id="ONM25986.1"/>
    </source>
</evidence>
<keyword evidence="2" id="KW-1133">Transmembrane helix</keyword>
<dbReference type="EMBL" id="CM007648">
    <property type="protein sequence ID" value="ONM25986.1"/>
    <property type="molecule type" value="Genomic_DNA"/>
</dbReference>
<evidence type="ECO:0000256" key="1">
    <source>
        <dbReference type="SAM" id="MobiDB-lite"/>
    </source>
</evidence>
<sequence length="204" mass="22264">MDRRIHGSLVSPPLVLPGPPLHDTRPQPLLRCGEVPPPRPDAPKTWSKSTSMMHADSGLVGTSRWSTASFLKMVWSYTNLWGEISASASFCEVDLDSAAQKNGGFSSPPLPPPQAMAGVKLQQRQLRPMSHVGPFTAPFFFYSLLVAFLFFSLVRMAELRLLGCCPVCPTQYTVCCSPWRCAVTQQSGKMQGLPSCLAIIMLGP</sequence>
<keyword evidence="2" id="KW-0812">Transmembrane</keyword>
<feature type="transmembrane region" description="Helical" evidence="2">
    <location>
        <begin position="135"/>
        <end position="154"/>
    </location>
</feature>
<protein>
    <submittedName>
        <fullName evidence="3">Ubiquitin carboxyl-terminal hydrolase</fullName>
    </submittedName>
</protein>
<feature type="region of interest" description="Disordered" evidence="1">
    <location>
        <begin position="30"/>
        <end position="49"/>
    </location>
</feature>
<name>A0A1D6F3T1_MAIZE</name>
<dbReference type="GO" id="GO:0016787">
    <property type="term" value="F:hydrolase activity"/>
    <property type="evidence" value="ECO:0007669"/>
    <property type="project" value="UniProtKB-KW"/>
</dbReference>
<accession>A0A1D6F3T1</accession>
<dbReference type="EMBL" id="CM007648">
    <property type="protein sequence ID" value="ONM25984.1"/>
    <property type="molecule type" value="Genomic_DNA"/>
</dbReference>
<feature type="region of interest" description="Disordered" evidence="1">
    <location>
        <begin position="1"/>
        <end position="22"/>
    </location>
</feature>
<gene>
    <name evidence="3" type="ORF">ZEAMMB73_Zm00001d007096</name>
</gene>
<reference evidence="3" key="1">
    <citation type="submission" date="2015-12" db="EMBL/GenBank/DDBJ databases">
        <title>Update maize B73 reference genome by single molecule sequencing technologies.</title>
        <authorList>
            <consortium name="Maize Genome Sequencing Project"/>
            <person name="Ware D."/>
        </authorList>
    </citation>
    <scope>NUCLEOTIDE SEQUENCE [LARGE SCALE GENOMIC DNA]</scope>
    <source>
        <tissue evidence="3">Seedling</tissue>
    </source>
</reference>
<evidence type="ECO:0000256" key="2">
    <source>
        <dbReference type="SAM" id="Phobius"/>
    </source>
</evidence>
<dbReference type="EMBL" id="CM007648">
    <property type="protein sequence ID" value="ONM25993.1"/>
    <property type="molecule type" value="Genomic_DNA"/>
</dbReference>
<proteinExistence type="predicted"/>
<keyword evidence="2" id="KW-0472">Membrane</keyword>
<dbReference type="EMBL" id="CM007648">
    <property type="protein sequence ID" value="ONM25983.1"/>
    <property type="molecule type" value="Genomic_DNA"/>
</dbReference>